<organism evidence="1 2">
    <name type="scientific">Holotrichia oblita</name>
    <name type="common">Chafer beetle</name>
    <dbReference type="NCBI Taxonomy" id="644536"/>
    <lineage>
        <taxon>Eukaryota</taxon>
        <taxon>Metazoa</taxon>
        <taxon>Ecdysozoa</taxon>
        <taxon>Arthropoda</taxon>
        <taxon>Hexapoda</taxon>
        <taxon>Insecta</taxon>
        <taxon>Pterygota</taxon>
        <taxon>Neoptera</taxon>
        <taxon>Endopterygota</taxon>
        <taxon>Coleoptera</taxon>
        <taxon>Polyphaga</taxon>
        <taxon>Scarabaeiformia</taxon>
        <taxon>Scarabaeidae</taxon>
        <taxon>Melolonthinae</taxon>
        <taxon>Holotrichia</taxon>
    </lineage>
</organism>
<proteinExistence type="predicted"/>
<evidence type="ECO:0000313" key="2">
    <source>
        <dbReference type="Proteomes" id="UP001056778"/>
    </source>
</evidence>
<name>A0ACB9TWL9_HOLOL</name>
<gene>
    <name evidence="1" type="ORF">MML48_1g18003</name>
</gene>
<keyword evidence="1" id="KW-0687">Ribonucleoprotein</keyword>
<comment type="caution">
    <text evidence="1">The sequence shown here is derived from an EMBL/GenBank/DDBJ whole genome shotgun (WGS) entry which is preliminary data.</text>
</comment>
<dbReference type="Proteomes" id="UP001056778">
    <property type="component" value="Chromosome 1"/>
</dbReference>
<dbReference type="EMBL" id="CM043015">
    <property type="protein sequence ID" value="KAI4471191.1"/>
    <property type="molecule type" value="Genomic_DNA"/>
</dbReference>
<protein>
    <submittedName>
        <fullName evidence="1">60s ribosomal protein l14</fullName>
    </submittedName>
</protein>
<accession>A0ACB9TWL9</accession>
<reference evidence="1" key="1">
    <citation type="submission" date="2022-04" db="EMBL/GenBank/DDBJ databases">
        <title>Chromosome-scale genome assembly of Holotrichia oblita Faldermann.</title>
        <authorList>
            <person name="Rongchong L."/>
        </authorList>
    </citation>
    <scope>NUCLEOTIDE SEQUENCE</scope>
    <source>
        <strain evidence="1">81SQS9</strain>
    </source>
</reference>
<keyword evidence="2" id="KW-1185">Reference proteome</keyword>
<sequence>MPFRRFVETGRIALIADGPQKGKLASIVDIIDQTRVLIDGPGSNVPRQQVRLNQLHLTKFRVKFPYTASTRIVRKAWKEAKINEKWSDSMWAKKLEAKEKRAALSDFDRFKLRRARSMRNKIRSQAFFSIRKASSRNGALYGKKKMAKGGDKPKVKKGGKAEKTAAKKK</sequence>
<evidence type="ECO:0000313" key="1">
    <source>
        <dbReference type="EMBL" id="KAI4471191.1"/>
    </source>
</evidence>
<keyword evidence="1" id="KW-0689">Ribosomal protein</keyword>